<dbReference type="InterPro" id="IPR049874">
    <property type="entry name" value="ROK_cs"/>
</dbReference>
<gene>
    <name evidence="2" type="ORF">APR03_000259</name>
</gene>
<protein>
    <submittedName>
        <fullName evidence="2">Sugar kinase of the NBD/HSP70 family, may containing an N-terminal HTH domain</fullName>
    </submittedName>
</protein>
<reference evidence="2" key="1">
    <citation type="submission" date="2022-06" db="EMBL/GenBank/DDBJ databases">
        <title>Genomic Encyclopedia of Archaeal and Bacterial Type Strains, Phase II (KMG-II): from individual species to whole genera.</title>
        <authorList>
            <person name="Goeker M."/>
        </authorList>
    </citation>
    <scope>NUCLEOTIDE SEQUENCE</scope>
    <source>
        <strain evidence="2">DSM 26652</strain>
    </source>
</reference>
<evidence type="ECO:0000256" key="1">
    <source>
        <dbReference type="ARBA" id="ARBA00006479"/>
    </source>
</evidence>
<dbReference type="InterPro" id="IPR043129">
    <property type="entry name" value="ATPase_NBD"/>
</dbReference>
<evidence type="ECO:0000313" key="3">
    <source>
        <dbReference type="Proteomes" id="UP001139493"/>
    </source>
</evidence>
<name>A0A9X2JTG5_9MICO</name>
<dbReference type="Proteomes" id="UP001139493">
    <property type="component" value="Unassembled WGS sequence"/>
</dbReference>
<dbReference type="AlphaFoldDB" id="A0A9X2JTG5"/>
<proteinExistence type="inferred from homology"/>
<comment type="similarity">
    <text evidence="1">Belongs to the ROK (NagC/XylR) family.</text>
</comment>
<comment type="caution">
    <text evidence="2">The sequence shown here is derived from an EMBL/GenBank/DDBJ whole genome shotgun (WGS) entry which is preliminary data.</text>
</comment>
<dbReference type="EMBL" id="JAMTCS010000001">
    <property type="protein sequence ID" value="MCP2262936.1"/>
    <property type="molecule type" value="Genomic_DNA"/>
</dbReference>
<keyword evidence="3" id="KW-1185">Reference proteome</keyword>
<keyword evidence="2" id="KW-0418">Kinase</keyword>
<dbReference type="RefSeq" id="WP_253831996.1">
    <property type="nucleotide sequence ID" value="NZ_JAMTCS010000001.1"/>
</dbReference>
<accession>A0A9X2JTG5</accession>
<dbReference type="PROSITE" id="PS01125">
    <property type="entry name" value="ROK"/>
    <property type="match status" value="1"/>
</dbReference>
<dbReference type="InterPro" id="IPR000600">
    <property type="entry name" value="ROK"/>
</dbReference>
<organism evidence="2 3">
    <name type="scientific">Promicromonospora thailandica</name>
    <dbReference type="NCBI Taxonomy" id="765201"/>
    <lineage>
        <taxon>Bacteria</taxon>
        <taxon>Bacillati</taxon>
        <taxon>Actinomycetota</taxon>
        <taxon>Actinomycetes</taxon>
        <taxon>Micrococcales</taxon>
        <taxon>Promicromonosporaceae</taxon>
        <taxon>Promicromonospora</taxon>
    </lineage>
</organism>
<dbReference type="Gene3D" id="1.10.10.10">
    <property type="entry name" value="Winged helix-like DNA-binding domain superfamily/Winged helix DNA-binding domain"/>
    <property type="match status" value="1"/>
</dbReference>
<dbReference type="Pfam" id="PF00480">
    <property type="entry name" value="ROK"/>
    <property type="match status" value="1"/>
</dbReference>
<sequence>MATATERNGTGRGLGARLRATSKVLPEHARAHNRSLVLQHLFHEGPTSRADLARATSLTRVTISDLVSVLITEGLVEELGTRPGQRVGKPAILVGLRSDAYQIVAVDLTEHGRMRGAVLSLTGEIVVRRQLDIDGRTGDELVDLLTRFVRRLVAAANHPVIGVGVGSPGIIDLDGRVVEAPNRGWYDVPLAEILGERLGLPVHVANDANTAALGEFTYGGGSSGMLAVTVGAGVGAGVVVDGVRVHGQGDAAGEIGHVTVVDDGEQCACGRRGCLETVLSVPALRRAVDGKDKEASDAALASAGRVLGVTLAPVVSALNLNQVLLSGPRDLLDGPLREAALDTIRQRTMPAITSGLQLRMAALDEDVVLAGAAVLVLSAQLGVS</sequence>
<dbReference type="SUPFAM" id="SSF46785">
    <property type="entry name" value="Winged helix' DNA-binding domain"/>
    <property type="match status" value="1"/>
</dbReference>
<dbReference type="Gene3D" id="3.30.420.40">
    <property type="match status" value="2"/>
</dbReference>
<dbReference type="PANTHER" id="PTHR18964:SF149">
    <property type="entry name" value="BIFUNCTIONAL UDP-N-ACETYLGLUCOSAMINE 2-EPIMERASE_N-ACETYLMANNOSAMINE KINASE"/>
    <property type="match status" value="1"/>
</dbReference>
<dbReference type="GO" id="GO:0016301">
    <property type="term" value="F:kinase activity"/>
    <property type="evidence" value="ECO:0007669"/>
    <property type="project" value="UniProtKB-KW"/>
</dbReference>
<dbReference type="PANTHER" id="PTHR18964">
    <property type="entry name" value="ROK (REPRESSOR, ORF, KINASE) FAMILY"/>
    <property type="match status" value="1"/>
</dbReference>
<evidence type="ECO:0000313" key="2">
    <source>
        <dbReference type="EMBL" id="MCP2262936.1"/>
    </source>
</evidence>
<keyword evidence="2" id="KW-0808">Transferase</keyword>
<dbReference type="InterPro" id="IPR036388">
    <property type="entry name" value="WH-like_DNA-bd_sf"/>
</dbReference>
<dbReference type="InterPro" id="IPR036390">
    <property type="entry name" value="WH_DNA-bd_sf"/>
</dbReference>
<dbReference type="SUPFAM" id="SSF53067">
    <property type="entry name" value="Actin-like ATPase domain"/>
    <property type="match status" value="1"/>
</dbReference>